<keyword evidence="3 6" id="KW-0238">DNA-binding</keyword>
<dbReference type="AlphaFoldDB" id="A0A495X550"/>
<dbReference type="PANTHER" id="PTHR30419:SF31">
    <property type="entry name" value="BLR3139 PROTEIN"/>
    <property type="match status" value="1"/>
</dbReference>
<dbReference type="RefSeq" id="WP_211351084.1">
    <property type="nucleotide sequence ID" value="NZ_JBIUBA010000035.1"/>
</dbReference>
<keyword evidence="2" id="KW-0805">Transcription regulation</keyword>
<dbReference type="CDD" id="cd05466">
    <property type="entry name" value="PBP2_LTTR_substrate"/>
    <property type="match status" value="1"/>
</dbReference>
<dbReference type="Gene3D" id="1.10.10.10">
    <property type="entry name" value="Winged helix-like DNA-binding domain superfamily/Winged helix DNA-binding domain"/>
    <property type="match status" value="1"/>
</dbReference>
<dbReference type="Proteomes" id="UP000272729">
    <property type="component" value="Unassembled WGS sequence"/>
</dbReference>
<evidence type="ECO:0000256" key="4">
    <source>
        <dbReference type="ARBA" id="ARBA00023163"/>
    </source>
</evidence>
<evidence type="ECO:0000256" key="2">
    <source>
        <dbReference type="ARBA" id="ARBA00023015"/>
    </source>
</evidence>
<dbReference type="InterPro" id="IPR036390">
    <property type="entry name" value="WH_DNA-bd_sf"/>
</dbReference>
<dbReference type="Gene3D" id="3.40.190.290">
    <property type="match status" value="1"/>
</dbReference>
<evidence type="ECO:0000259" key="5">
    <source>
        <dbReference type="PROSITE" id="PS50931"/>
    </source>
</evidence>
<dbReference type="EMBL" id="RBXR01000001">
    <property type="protein sequence ID" value="RKT69130.1"/>
    <property type="molecule type" value="Genomic_DNA"/>
</dbReference>
<dbReference type="InterPro" id="IPR036388">
    <property type="entry name" value="WH-like_DNA-bd_sf"/>
</dbReference>
<dbReference type="PANTHER" id="PTHR30419">
    <property type="entry name" value="HTH-TYPE TRANSCRIPTIONAL REGULATOR YBHD"/>
    <property type="match status" value="1"/>
</dbReference>
<dbReference type="Pfam" id="PF03466">
    <property type="entry name" value="LysR_substrate"/>
    <property type="match status" value="1"/>
</dbReference>
<comment type="similarity">
    <text evidence="1">Belongs to the LysR transcriptional regulatory family.</text>
</comment>
<dbReference type="GO" id="GO:0003700">
    <property type="term" value="F:DNA-binding transcription factor activity"/>
    <property type="evidence" value="ECO:0007669"/>
    <property type="project" value="InterPro"/>
</dbReference>
<keyword evidence="7" id="KW-1185">Reference proteome</keyword>
<reference evidence="6 7" key="1">
    <citation type="submission" date="2018-10" db="EMBL/GenBank/DDBJ databases">
        <title>Sequencing the genomes of 1000 actinobacteria strains.</title>
        <authorList>
            <person name="Klenk H.-P."/>
        </authorList>
    </citation>
    <scope>NUCLEOTIDE SEQUENCE [LARGE SCALE GENOMIC DNA]</scope>
    <source>
        <strain evidence="6 7">DSM 43911</strain>
    </source>
</reference>
<feature type="domain" description="HTH lysR-type" evidence="5">
    <location>
        <begin position="1"/>
        <end position="58"/>
    </location>
</feature>
<evidence type="ECO:0000256" key="1">
    <source>
        <dbReference type="ARBA" id="ARBA00009437"/>
    </source>
</evidence>
<dbReference type="GO" id="GO:0003677">
    <property type="term" value="F:DNA binding"/>
    <property type="evidence" value="ECO:0007669"/>
    <property type="project" value="UniProtKB-KW"/>
</dbReference>
<name>A0A495X550_9PSEU</name>
<sequence>MDLRRLAHFVAVAEERNFTRAAARLHIVQSGISSSIRALERELGTALFDRTTQHVELTEAGHALLPHARRLLSGATAARQAVDQAKGGLTGRLHLGILYGYTPAAIPARLAAFRAGHPEVVVRMRGPGEHGTTDHVRALCEGTLDLAFVMVTGPVPGLDLHVLTTETVLLACHPAHRPEWGDRVDPADLVSEPLIDFPPGWGVRNAVDRTFAAAGVERRATLEINDITTILDLVRHRLGIAFVPGFLAAEAPDLRFLATTEHQPAFQVALAAPTDRPLTPVARAFLGAVAGDGPRPVRSGPP</sequence>
<evidence type="ECO:0000256" key="3">
    <source>
        <dbReference type="ARBA" id="ARBA00023125"/>
    </source>
</evidence>
<dbReference type="FunFam" id="1.10.10.10:FF:000001">
    <property type="entry name" value="LysR family transcriptional regulator"/>
    <property type="match status" value="1"/>
</dbReference>
<dbReference type="SUPFAM" id="SSF53850">
    <property type="entry name" value="Periplasmic binding protein-like II"/>
    <property type="match status" value="1"/>
</dbReference>
<dbReference type="GO" id="GO:0005829">
    <property type="term" value="C:cytosol"/>
    <property type="evidence" value="ECO:0007669"/>
    <property type="project" value="TreeGrafter"/>
</dbReference>
<dbReference type="PRINTS" id="PR00039">
    <property type="entry name" value="HTHLYSR"/>
</dbReference>
<dbReference type="InterPro" id="IPR005119">
    <property type="entry name" value="LysR_subst-bd"/>
</dbReference>
<keyword evidence="4" id="KW-0804">Transcription</keyword>
<gene>
    <name evidence="6" type="ORF">DFJ66_2325</name>
</gene>
<evidence type="ECO:0000313" key="6">
    <source>
        <dbReference type="EMBL" id="RKT69130.1"/>
    </source>
</evidence>
<dbReference type="InterPro" id="IPR000847">
    <property type="entry name" value="LysR_HTH_N"/>
</dbReference>
<organism evidence="6 7">
    <name type="scientific">Saccharothrix variisporea</name>
    <dbReference type="NCBI Taxonomy" id="543527"/>
    <lineage>
        <taxon>Bacteria</taxon>
        <taxon>Bacillati</taxon>
        <taxon>Actinomycetota</taxon>
        <taxon>Actinomycetes</taxon>
        <taxon>Pseudonocardiales</taxon>
        <taxon>Pseudonocardiaceae</taxon>
        <taxon>Saccharothrix</taxon>
    </lineage>
</organism>
<accession>A0A495X550</accession>
<comment type="caution">
    <text evidence="6">The sequence shown here is derived from an EMBL/GenBank/DDBJ whole genome shotgun (WGS) entry which is preliminary data.</text>
</comment>
<dbReference type="SUPFAM" id="SSF46785">
    <property type="entry name" value="Winged helix' DNA-binding domain"/>
    <property type="match status" value="1"/>
</dbReference>
<evidence type="ECO:0000313" key="7">
    <source>
        <dbReference type="Proteomes" id="UP000272729"/>
    </source>
</evidence>
<dbReference type="InterPro" id="IPR050950">
    <property type="entry name" value="HTH-type_LysR_regulators"/>
</dbReference>
<proteinExistence type="inferred from homology"/>
<dbReference type="Pfam" id="PF00126">
    <property type="entry name" value="HTH_1"/>
    <property type="match status" value="1"/>
</dbReference>
<dbReference type="PROSITE" id="PS50931">
    <property type="entry name" value="HTH_LYSR"/>
    <property type="match status" value="1"/>
</dbReference>
<protein>
    <submittedName>
        <fullName evidence="6">DNA-binding transcriptional LysR family regulator</fullName>
    </submittedName>
</protein>